<keyword evidence="1" id="KW-1133">Transmembrane helix</keyword>
<sequence>MADAQSVREEVSSAKAVLLGALAPGSHMEYSKISVSVVGSVSFSDARTGNLFQRFLPGSSCRLSGSYHCDFVPSSQLVSVTLGNLVVVVVVVLFLSLFLPLSTLGILVLVLVLVVVLVFALLGLDEAEA</sequence>
<name>W9RYS5_9ROSA</name>
<reference evidence="3" key="1">
    <citation type="submission" date="2013-01" db="EMBL/GenBank/DDBJ databases">
        <title>Draft Genome Sequence of a Mulberry Tree, Morus notabilis C.K. Schneid.</title>
        <authorList>
            <person name="He N."/>
            <person name="Zhao S."/>
        </authorList>
    </citation>
    <scope>NUCLEOTIDE SEQUENCE</scope>
</reference>
<organism evidence="2 3">
    <name type="scientific">Morus notabilis</name>
    <dbReference type="NCBI Taxonomy" id="981085"/>
    <lineage>
        <taxon>Eukaryota</taxon>
        <taxon>Viridiplantae</taxon>
        <taxon>Streptophyta</taxon>
        <taxon>Embryophyta</taxon>
        <taxon>Tracheophyta</taxon>
        <taxon>Spermatophyta</taxon>
        <taxon>Magnoliopsida</taxon>
        <taxon>eudicotyledons</taxon>
        <taxon>Gunneridae</taxon>
        <taxon>Pentapetalae</taxon>
        <taxon>rosids</taxon>
        <taxon>fabids</taxon>
        <taxon>Rosales</taxon>
        <taxon>Moraceae</taxon>
        <taxon>Moreae</taxon>
        <taxon>Morus</taxon>
    </lineage>
</organism>
<proteinExistence type="predicted"/>
<protein>
    <submittedName>
        <fullName evidence="2">Uncharacterized protein</fullName>
    </submittedName>
</protein>
<dbReference type="EMBL" id="KE345830">
    <property type="protein sequence ID" value="EXC18096.1"/>
    <property type="molecule type" value="Genomic_DNA"/>
</dbReference>
<feature type="transmembrane region" description="Helical" evidence="1">
    <location>
        <begin position="77"/>
        <end position="98"/>
    </location>
</feature>
<dbReference type="AlphaFoldDB" id="W9RYS5"/>
<feature type="transmembrane region" description="Helical" evidence="1">
    <location>
        <begin position="104"/>
        <end position="124"/>
    </location>
</feature>
<evidence type="ECO:0000313" key="3">
    <source>
        <dbReference type="Proteomes" id="UP000030645"/>
    </source>
</evidence>
<keyword evidence="3" id="KW-1185">Reference proteome</keyword>
<accession>W9RYS5</accession>
<keyword evidence="1" id="KW-0472">Membrane</keyword>
<gene>
    <name evidence="2" type="ORF">L484_014496</name>
</gene>
<evidence type="ECO:0000313" key="2">
    <source>
        <dbReference type="EMBL" id="EXC18096.1"/>
    </source>
</evidence>
<keyword evidence="1" id="KW-0812">Transmembrane</keyword>
<evidence type="ECO:0000256" key="1">
    <source>
        <dbReference type="SAM" id="Phobius"/>
    </source>
</evidence>
<dbReference type="Proteomes" id="UP000030645">
    <property type="component" value="Unassembled WGS sequence"/>
</dbReference>